<comment type="caution">
    <text evidence="4">The sequence shown here is derived from an EMBL/GenBank/DDBJ whole genome shotgun (WGS) entry which is preliminary data.</text>
</comment>
<keyword evidence="2" id="KW-0812">Transmembrane</keyword>
<proteinExistence type="predicted"/>
<evidence type="ECO:0000259" key="3">
    <source>
        <dbReference type="SMART" id="SM00014"/>
    </source>
</evidence>
<feature type="transmembrane region" description="Helical" evidence="2">
    <location>
        <begin position="121"/>
        <end position="142"/>
    </location>
</feature>
<dbReference type="EMBL" id="JAVREQ010000005">
    <property type="protein sequence ID" value="MDT0378782.1"/>
    <property type="molecule type" value="Genomic_DNA"/>
</dbReference>
<protein>
    <submittedName>
        <fullName evidence="4">Phosphatase PAP2 family protein</fullName>
    </submittedName>
</protein>
<feature type="transmembrane region" description="Helical" evidence="2">
    <location>
        <begin position="57"/>
        <end position="76"/>
    </location>
</feature>
<feature type="region of interest" description="Disordered" evidence="1">
    <location>
        <begin position="198"/>
        <end position="226"/>
    </location>
</feature>
<dbReference type="InterPro" id="IPR036938">
    <property type="entry name" value="PAP2/HPO_sf"/>
</dbReference>
<feature type="domain" description="Phosphatidic acid phosphatase type 2/haloperoxidase" evidence="3">
    <location>
        <begin position="84"/>
        <end position="190"/>
    </location>
</feature>
<dbReference type="Pfam" id="PF01569">
    <property type="entry name" value="PAP2"/>
    <property type="match status" value="1"/>
</dbReference>
<feature type="transmembrane region" description="Helical" evidence="2">
    <location>
        <begin position="83"/>
        <end position="101"/>
    </location>
</feature>
<dbReference type="Proteomes" id="UP001183414">
    <property type="component" value="Unassembled WGS sequence"/>
</dbReference>
<dbReference type="SMART" id="SM00014">
    <property type="entry name" value="acidPPc"/>
    <property type="match status" value="1"/>
</dbReference>
<reference evidence="5" key="1">
    <citation type="submission" date="2023-07" db="EMBL/GenBank/DDBJ databases">
        <title>30 novel species of actinomycetes from the DSMZ collection.</title>
        <authorList>
            <person name="Nouioui I."/>
        </authorList>
    </citation>
    <scope>NUCLEOTIDE SEQUENCE [LARGE SCALE GENOMIC DNA]</scope>
    <source>
        <strain evidence="5">DSM 42041</strain>
    </source>
</reference>
<feature type="transmembrane region" description="Helical" evidence="2">
    <location>
        <begin position="149"/>
        <end position="169"/>
    </location>
</feature>
<name>A0ABU2NS08_9ACTN</name>
<dbReference type="Gene3D" id="1.20.144.10">
    <property type="entry name" value="Phosphatidic acid phosphatase type 2/haloperoxidase"/>
    <property type="match status" value="1"/>
</dbReference>
<keyword evidence="2" id="KW-0472">Membrane</keyword>
<evidence type="ECO:0000256" key="2">
    <source>
        <dbReference type="SAM" id="Phobius"/>
    </source>
</evidence>
<dbReference type="RefSeq" id="WP_311672614.1">
    <property type="nucleotide sequence ID" value="NZ_JAVREQ010000005.1"/>
</dbReference>
<evidence type="ECO:0000256" key="1">
    <source>
        <dbReference type="SAM" id="MobiDB-lite"/>
    </source>
</evidence>
<keyword evidence="2" id="KW-1133">Transmembrane helix</keyword>
<sequence>MYALVIGALLTVFAVVSWQVAVAGPLLAADLAVRDSAAGLTSGNGTLRTLAEAGADLGGGGAAGAVLAVGASAAAWRARSWRPLLLAALAVVAVPAVVLPLKEAFGRLGPDGLPLYGYAGYYPSGHTLTAVVAYGTTALLCARRFPVGGPVAATLLSLCTGLGLVLRGYHWVTDVVASVALGGIVLCLLAALPGRTPGGAGPGPAPPGTHAAPGPEQAGRGTVSGR</sequence>
<gene>
    <name evidence="4" type="ORF">RM572_08345</name>
</gene>
<feature type="transmembrane region" description="Helical" evidence="2">
    <location>
        <begin position="175"/>
        <end position="192"/>
    </location>
</feature>
<dbReference type="SUPFAM" id="SSF48317">
    <property type="entry name" value="Acid phosphatase/Vanadium-dependent haloperoxidase"/>
    <property type="match status" value="1"/>
</dbReference>
<evidence type="ECO:0000313" key="4">
    <source>
        <dbReference type="EMBL" id="MDT0378782.1"/>
    </source>
</evidence>
<evidence type="ECO:0000313" key="5">
    <source>
        <dbReference type="Proteomes" id="UP001183414"/>
    </source>
</evidence>
<organism evidence="4 5">
    <name type="scientific">Streptomyces hazeniae</name>
    <dbReference type="NCBI Taxonomy" id="3075538"/>
    <lineage>
        <taxon>Bacteria</taxon>
        <taxon>Bacillati</taxon>
        <taxon>Actinomycetota</taxon>
        <taxon>Actinomycetes</taxon>
        <taxon>Kitasatosporales</taxon>
        <taxon>Streptomycetaceae</taxon>
        <taxon>Streptomyces</taxon>
    </lineage>
</organism>
<accession>A0ABU2NS08</accession>
<keyword evidence="5" id="KW-1185">Reference proteome</keyword>
<dbReference type="InterPro" id="IPR000326">
    <property type="entry name" value="PAP2/HPO"/>
</dbReference>